<dbReference type="STRING" id="768710.DesyoDRAFT_2842"/>
<feature type="coiled-coil region" evidence="1">
    <location>
        <begin position="420"/>
        <end position="461"/>
    </location>
</feature>
<dbReference type="RefSeq" id="WP_007784026.1">
    <property type="nucleotide sequence ID" value="NZ_CM001441.1"/>
</dbReference>
<dbReference type="HOGENOM" id="CLU_006968_0_0_9"/>
<name>H5XVF4_9FIRM</name>
<proteinExistence type="predicted"/>
<keyword evidence="1" id="KW-0175">Coiled coil</keyword>
<keyword evidence="3" id="KW-1185">Reference proteome</keyword>
<evidence type="ECO:0000256" key="1">
    <source>
        <dbReference type="SAM" id="Coils"/>
    </source>
</evidence>
<evidence type="ECO:0000313" key="3">
    <source>
        <dbReference type="Proteomes" id="UP000005104"/>
    </source>
</evidence>
<accession>H5XVF4</accession>
<sequence>MKKLINSEMSTLLVPMKVYALRVGKSPVPTVFTNLADDFTRIKLNPLGDLVPSELMSDKTTEKPGIHVHWFIPKSLRQGIQASPEEPPVYPRVPNRYIITRLWKMKNESTVSVKNWLVESDVLQLTCTPENYNDDSCSYPYLQDSQLPYRFLGRVYPYGTVVSKAETSVDVLTTINSGNPVFSVVYSYCRNVFGFYDDLLDDNQKRIENADISYSIRGYYEGEALIVKDADECLGLYNWKPSAAAAFPAKPFLHGFITNISWESDLVDYNGPFIRGLKSPELAVGNTSAEALSALKSSSLKNENLMKVLLNNKVHELTELNGVFKSNYSEHEQRFITKSEEKIYTLQSLLNSKDYQELPDIPALDKRYYDRLKRLESERTQSIYELNATKSEINDIWSKYVLKSLILFPPADKAAAQKWMKTYEEMLKTLFEKSQQLNDQIQELQKQIEFLTQQLNEDLKNNYEAQKTAGDRYFEPNAPVLLLSGVERNHVFKPKNEDGKDDPLICRSISDTLDYLPIAFKLRGQDYAVQIQRTDLIKPDALVGECKEVLLESALFLGCNSSFILESIINKTGIQNLTAAERAYLLQEILTTQKTPFSETGKIYPDANCMNFWEGMNWEPIMLYWRGLYYPDKELLTSQPSLKNWKLQDSDYTYIGEAVTTDQPVTLEGRILLTPQVTDLLYERVQKYLADHDLNRLKGLNELGVLSQMLDSFNDRFLMNLLVLRFPAIIYKNGSVDLADAVRQALSDFIIEKPIFNSFFSPLRGGFFKFDKIRLIDTFGEFQNVECKSLAISEDLSPEKGKHGTYVMLPPRFMQSTKLQFDFLDSKTNAPCDFSLKDTPICGWVIPNHIDQSLMLYDESGQMLGSLVVTGFKDSPVMLRPAAGHSEIPIMQREIKAFADEILSRSSQHENVLTPLLGIIDSSFWDIQGSGGAQSTGLSLYIGRPLVLARARMSIVQEGPLARFKVLESNTKTPVPIPPTSIESFKMPLVVGERDHLEDGVIGFFIENGQKTYAQFNSIYCQEETSDYFNKNNKADIPMAVSGKNQTLTVLIDPLQTMNLISGMLPVMTQRIPQNRIETALNSLYLTLYTGPILVGNEPLVMPYANIPDRAWSFIVPLGDDKWYETSDLYPANGNAFLAKDPIGIAEGFLKLKAGENHETK</sequence>
<protein>
    <submittedName>
        <fullName evidence="2">Uncharacterized protein</fullName>
    </submittedName>
</protein>
<gene>
    <name evidence="2" type="ORF">DesyoDRAFT_2842</name>
</gene>
<dbReference type="AlphaFoldDB" id="H5XVF4"/>
<dbReference type="EMBL" id="CM001441">
    <property type="protein sequence ID" value="EHQ89890.1"/>
    <property type="molecule type" value="Genomic_DNA"/>
</dbReference>
<dbReference type="OrthoDB" id="6091628at2"/>
<dbReference type="eggNOG" id="COG1413">
    <property type="taxonomic scope" value="Bacteria"/>
</dbReference>
<reference evidence="2 3" key="1">
    <citation type="submission" date="2011-11" db="EMBL/GenBank/DDBJ databases">
        <title>The Noncontiguous Finished genome of Desulfosporosinus youngiae DSM 17734.</title>
        <authorList>
            <consortium name="US DOE Joint Genome Institute (JGI-PGF)"/>
            <person name="Lucas S."/>
            <person name="Han J."/>
            <person name="Lapidus A."/>
            <person name="Cheng J.-F."/>
            <person name="Goodwin L."/>
            <person name="Pitluck S."/>
            <person name="Peters L."/>
            <person name="Ovchinnikova G."/>
            <person name="Lu M."/>
            <person name="Land M.L."/>
            <person name="Hauser L."/>
            <person name="Pester M."/>
            <person name="Spring S."/>
            <person name="Ollivier B."/>
            <person name="Rattei T."/>
            <person name="Klenk H.-P."/>
            <person name="Wagner M."/>
            <person name="Loy A."/>
            <person name="Woyke T.J."/>
        </authorList>
    </citation>
    <scope>NUCLEOTIDE SEQUENCE [LARGE SCALE GENOMIC DNA]</scope>
    <source>
        <strain evidence="2 3">DSM 17734</strain>
    </source>
</reference>
<evidence type="ECO:0000313" key="2">
    <source>
        <dbReference type="EMBL" id="EHQ89890.1"/>
    </source>
</evidence>
<organism evidence="2 3">
    <name type="scientific">Desulfosporosinus youngiae DSM 17734</name>
    <dbReference type="NCBI Taxonomy" id="768710"/>
    <lineage>
        <taxon>Bacteria</taxon>
        <taxon>Bacillati</taxon>
        <taxon>Bacillota</taxon>
        <taxon>Clostridia</taxon>
        <taxon>Eubacteriales</taxon>
        <taxon>Desulfitobacteriaceae</taxon>
        <taxon>Desulfosporosinus</taxon>
    </lineage>
</organism>
<dbReference type="Proteomes" id="UP000005104">
    <property type="component" value="Chromosome"/>
</dbReference>